<sequence length="198" mass="21627">MTPEDETEDQFSEVFDDLHSVAHETEATTLGELVDALGRRGTGPLLVILSAVLILPVGMVPGMPGLVAIVFVLIGIQLLFVQPKLWMPARLRRITIKTETLKSIVDRARPLRRKARLLLSERLTFIIDSRAFQLANALILLLTGCVIFFIGFVPGLPFVLSIHILLIGLGLTARDGVVMSLGLTAIAPAIWLVAKVLF</sequence>
<feature type="transmembrane region" description="Helical" evidence="1">
    <location>
        <begin position="177"/>
        <end position="197"/>
    </location>
</feature>
<comment type="caution">
    <text evidence="2">The sequence shown here is derived from an EMBL/GenBank/DDBJ whole genome shotgun (WGS) entry which is preliminary data.</text>
</comment>
<feature type="transmembrane region" description="Helical" evidence="1">
    <location>
        <begin position="138"/>
        <end position="171"/>
    </location>
</feature>
<dbReference type="PANTHER" id="PTHR41795:SF1">
    <property type="entry name" value="EXOPOLYSACCHARIDE SYNTHESIS PROTEIN"/>
    <property type="match status" value="1"/>
</dbReference>
<dbReference type="OrthoDB" id="7949130at2"/>
<dbReference type="Pfam" id="PF06055">
    <property type="entry name" value="ExoD"/>
    <property type="match status" value="1"/>
</dbReference>
<dbReference type="PANTHER" id="PTHR41795">
    <property type="entry name" value="EXOPOLYSACCHARIDE SYNTHESIS PROTEIN"/>
    <property type="match status" value="1"/>
</dbReference>
<accession>A0A917AF60</accession>
<evidence type="ECO:0000313" key="2">
    <source>
        <dbReference type="EMBL" id="GGE46390.1"/>
    </source>
</evidence>
<dbReference type="PIRSF" id="PIRSF033239">
    <property type="entry name" value="ExoD"/>
    <property type="match status" value="1"/>
</dbReference>
<dbReference type="AlphaFoldDB" id="A0A917AF60"/>
<keyword evidence="1" id="KW-0472">Membrane</keyword>
<feature type="transmembrane region" description="Helical" evidence="1">
    <location>
        <begin position="66"/>
        <end position="87"/>
    </location>
</feature>
<keyword evidence="1" id="KW-0812">Transmembrane</keyword>
<evidence type="ECO:0008006" key="4">
    <source>
        <dbReference type="Google" id="ProtNLM"/>
    </source>
</evidence>
<dbReference type="RefSeq" id="WP_095595918.1">
    <property type="nucleotide sequence ID" value="NZ_BMKN01000001.1"/>
</dbReference>
<dbReference type="InterPro" id="IPR010331">
    <property type="entry name" value="ExoD"/>
</dbReference>
<proteinExistence type="predicted"/>
<dbReference type="Proteomes" id="UP000606730">
    <property type="component" value="Unassembled WGS sequence"/>
</dbReference>
<gene>
    <name evidence="2" type="ORF">GCM10011517_12590</name>
</gene>
<dbReference type="EMBL" id="BMKN01000001">
    <property type="protein sequence ID" value="GGE46390.1"/>
    <property type="molecule type" value="Genomic_DNA"/>
</dbReference>
<protein>
    <recommendedName>
        <fullName evidence="4">Exopolysaccharide synthesis, ExoD</fullName>
    </recommendedName>
</protein>
<reference evidence="2" key="1">
    <citation type="journal article" date="2014" name="Int. J. Syst. Evol. Microbiol.">
        <title>Complete genome sequence of Corynebacterium casei LMG S-19264T (=DSM 44701T), isolated from a smear-ripened cheese.</title>
        <authorList>
            <consortium name="US DOE Joint Genome Institute (JGI-PGF)"/>
            <person name="Walter F."/>
            <person name="Albersmeier A."/>
            <person name="Kalinowski J."/>
            <person name="Ruckert C."/>
        </authorList>
    </citation>
    <scope>NUCLEOTIDE SEQUENCE</scope>
    <source>
        <strain evidence="2">CGMCC 1.16012</strain>
    </source>
</reference>
<reference evidence="2" key="2">
    <citation type="submission" date="2020-09" db="EMBL/GenBank/DDBJ databases">
        <authorList>
            <person name="Sun Q."/>
            <person name="Zhou Y."/>
        </authorList>
    </citation>
    <scope>NUCLEOTIDE SEQUENCE</scope>
    <source>
        <strain evidence="2">CGMCC 1.16012</strain>
    </source>
</reference>
<evidence type="ECO:0000313" key="3">
    <source>
        <dbReference type="Proteomes" id="UP000606730"/>
    </source>
</evidence>
<name>A0A917AF60_9RHOB</name>
<organism evidence="2 3">
    <name type="scientific">Actibacterium pelagium</name>
    <dbReference type="NCBI Taxonomy" id="2029103"/>
    <lineage>
        <taxon>Bacteria</taxon>
        <taxon>Pseudomonadati</taxon>
        <taxon>Pseudomonadota</taxon>
        <taxon>Alphaproteobacteria</taxon>
        <taxon>Rhodobacterales</taxon>
        <taxon>Roseobacteraceae</taxon>
        <taxon>Actibacterium</taxon>
    </lineage>
</organism>
<keyword evidence="3" id="KW-1185">Reference proteome</keyword>
<keyword evidence="1" id="KW-1133">Transmembrane helix</keyword>
<evidence type="ECO:0000256" key="1">
    <source>
        <dbReference type="SAM" id="Phobius"/>
    </source>
</evidence>